<keyword evidence="3 4" id="KW-0456">Lyase</keyword>
<evidence type="ECO:0000313" key="5">
    <source>
        <dbReference type="EMBL" id="KHF26295.1"/>
    </source>
</evidence>
<dbReference type="GeneID" id="86992569"/>
<proteinExistence type="inferred from homology"/>
<comment type="subcellular location">
    <subcellularLocation>
        <location evidence="4">Cytoplasm</location>
    </subcellularLocation>
</comment>
<dbReference type="EC" id="4.1.3.40" evidence="4"/>
<dbReference type="Proteomes" id="UP000030856">
    <property type="component" value="Unassembled WGS sequence"/>
</dbReference>
<evidence type="ECO:0000313" key="6">
    <source>
        <dbReference type="Proteomes" id="UP000030856"/>
    </source>
</evidence>
<evidence type="ECO:0000256" key="1">
    <source>
        <dbReference type="ARBA" id="ARBA00022490"/>
    </source>
</evidence>
<dbReference type="PANTHER" id="PTHR38683">
    <property type="entry name" value="CHORISMATE PYRUVATE-LYASE"/>
    <property type="match status" value="1"/>
</dbReference>
<keyword evidence="6" id="KW-1185">Reference proteome</keyword>
<protein>
    <recommendedName>
        <fullName evidence="4">Probable chorismate pyruvate-lyase</fullName>
        <shortName evidence="4">CL</shortName>
        <shortName evidence="4">CPL</shortName>
        <ecNumber evidence="4">4.1.3.40</ecNumber>
    </recommendedName>
</protein>
<dbReference type="GO" id="GO:0006744">
    <property type="term" value="P:ubiquinone biosynthetic process"/>
    <property type="evidence" value="ECO:0007669"/>
    <property type="project" value="UniProtKB-UniRule"/>
</dbReference>
<comment type="caution">
    <text evidence="5">The sequence shown here is derived from an EMBL/GenBank/DDBJ whole genome shotgun (WGS) entry which is preliminary data.</text>
</comment>
<dbReference type="GO" id="GO:0042866">
    <property type="term" value="P:pyruvate biosynthetic process"/>
    <property type="evidence" value="ECO:0007669"/>
    <property type="project" value="UniProtKB-UniRule"/>
</dbReference>
<dbReference type="InterPro" id="IPR007440">
    <property type="entry name" value="Chorismate--pyruvate_lyase"/>
</dbReference>
<dbReference type="eggNOG" id="COG3161">
    <property type="taxonomic scope" value="Bacteria"/>
</dbReference>
<sequence>MSKREAVWMPMRRLHLRSVPGNVEAWLSDPDSLTQRLTDYCSGRFHVRLLNQEWTRPLESERQVLMMAMGERGLVREVELWCDSTPLVFARTVIPVSSMKGRVRGLTVLGNRPLGAVLFNDRSTQRELFEVAELRNNNRLFRRANQALAEPADILWGRRTRFRYAGQPLLVHEIFLPTIVSEKA</sequence>
<dbReference type="HAMAP" id="MF_01632">
    <property type="entry name" value="UbiC"/>
    <property type="match status" value="1"/>
</dbReference>
<feature type="binding site" evidence="4">
    <location>
        <position position="173"/>
    </location>
    <ligand>
        <name>substrate</name>
    </ligand>
</feature>
<dbReference type="RefSeq" id="WP_078452617.1">
    <property type="nucleotide sequence ID" value="NZ_JRAA01000001.1"/>
</dbReference>
<comment type="similarity">
    <text evidence="4">Belongs to the UbiC family.</text>
</comment>
<feature type="binding site" evidence="4">
    <location>
        <position position="114"/>
    </location>
    <ligand>
        <name>substrate</name>
    </ligand>
</feature>
<dbReference type="Pfam" id="PF04345">
    <property type="entry name" value="Chor_lyase"/>
    <property type="match status" value="1"/>
</dbReference>
<comment type="catalytic activity">
    <reaction evidence="4">
        <text>chorismate = 4-hydroxybenzoate + pyruvate</text>
        <dbReference type="Rhea" id="RHEA:16505"/>
        <dbReference type="ChEBI" id="CHEBI:15361"/>
        <dbReference type="ChEBI" id="CHEBI:17879"/>
        <dbReference type="ChEBI" id="CHEBI:29748"/>
        <dbReference type="EC" id="4.1.3.40"/>
    </reaction>
</comment>
<reference evidence="5 6" key="1">
    <citation type="journal article" date="2014" name="BMC Genomics">
        <title>The genome of the intracellular bacterium of the coastal bivalve, Solemya velum: a blueprint for thriving in and out of symbiosis.</title>
        <authorList>
            <person name="Dmytrenko O."/>
            <person name="Russell S.L."/>
            <person name="Loo W.T."/>
            <person name="Fontanez K.M."/>
            <person name="Liao L."/>
            <person name="Roeselers G."/>
            <person name="Sharma R."/>
            <person name="Stewart F.J."/>
            <person name="Newton I.L."/>
            <person name="Woyke T."/>
            <person name="Wu D."/>
            <person name="Lang J.M."/>
            <person name="Eisen J.A."/>
            <person name="Cavanaugh C.M."/>
        </authorList>
    </citation>
    <scope>NUCLEOTIDE SEQUENCE [LARGE SCALE GENOMIC DNA]</scope>
    <source>
        <strain evidence="5 6">WH</strain>
    </source>
</reference>
<comment type="function">
    <text evidence="4">Removes the pyruvyl group from chorismate, with concomitant aromatization of the ring, to provide 4-hydroxybenzoate (4HB) for the ubiquinone pathway.</text>
</comment>
<feature type="binding site" evidence="4">
    <location>
        <position position="76"/>
    </location>
    <ligand>
        <name>substrate</name>
    </ligand>
</feature>
<dbReference type="OrthoDB" id="9789493at2"/>
<evidence type="ECO:0000256" key="3">
    <source>
        <dbReference type="ARBA" id="ARBA00023239"/>
    </source>
</evidence>
<dbReference type="Gene3D" id="3.40.1410.10">
    <property type="entry name" value="Chorismate lyase-like"/>
    <property type="match status" value="1"/>
</dbReference>
<organism evidence="5 6">
    <name type="scientific">Solemya velum gill symbiont</name>
    <dbReference type="NCBI Taxonomy" id="2340"/>
    <lineage>
        <taxon>Bacteria</taxon>
        <taxon>Pseudomonadati</taxon>
        <taxon>Pseudomonadota</taxon>
        <taxon>Gammaproteobacteria</taxon>
        <taxon>sulfur-oxidizing symbionts</taxon>
    </lineage>
</organism>
<dbReference type="EMBL" id="JRAA01000001">
    <property type="protein sequence ID" value="KHF26295.1"/>
    <property type="molecule type" value="Genomic_DNA"/>
</dbReference>
<accession>A0A0B0HB41</accession>
<dbReference type="STRING" id="2340.JV46_16080"/>
<dbReference type="GO" id="GO:0005829">
    <property type="term" value="C:cytosol"/>
    <property type="evidence" value="ECO:0007669"/>
    <property type="project" value="TreeGrafter"/>
</dbReference>
<dbReference type="PANTHER" id="PTHR38683:SF1">
    <property type="entry name" value="CHORISMATE PYRUVATE-LYASE"/>
    <property type="match status" value="1"/>
</dbReference>
<keyword evidence="4" id="KW-0670">Pyruvate</keyword>
<evidence type="ECO:0000256" key="2">
    <source>
        <dbReference type="ARBA" id="ARBA00022688"/>
    </source>
</evidence>
<name>A0A0B0HB41_SOVGS</name>
<dbReference type="InterPro" id="IPR028978">
    <property type="entry name" value="Chorismate_lyase_/UTRA_dom_sf"/>
</dbReference>
<comment type="pathway">
    <text evidence="4">Cofactor biosynthesis; ubiquinone biosynthesis.</text>
</comment>
<gene>
    <name evidence="4" type="primary">ubiC</name>
    <name evidence="5" type="ORF">JV46_16080</name>
</gene>
<comment type="caution">
    <text evidence="4">Lacks conserved residue(s) required for the propagation of feature annotation.</text>
</comment>
<dbReference type="SUPFAM" id="SSF64288">
    <property type="entry name" value="Chorismate lyase-like"/>
    <property type="match status" value="1"/>
</dbReference>
<keyword evidence="2 4" id="KW-0831">Ubiquinone biosynthesis</keyword>
<dbReference type="UniPathway" id="UPA00232"/>
<evidence type="ECO:0000256" key="4">
    <source>
        <dbReference type="HAMAP-Rule" id="MF_01632"/>
    </source>
</evidence>
<dbReference type="AlphaFoldDB" id="A0A0B0HB41"/>
<dbReference type="GO" id="GO:0008813">
    <property type="term" value="F:chorismate lyase activity"/>
    <property type="evidence" value="ECO:0007669"/>
    <property type="project" value="UniProtKB-UniRule"/>
</dbReference>
<keyword evidence="1 4" id="KW-0963">Cytoplasm</keyword>